<evidence type="ECO:0000256" key="5">
    <source>
        <dbReference type="ARBA" id="ARBA00023004"/>
    </source>
</evidence>
<dbReference type="InterPro" id="IPR017972">
    <property type="entry name" value="Cyt_P450_CS"/>
</dbReference>
<dbReference type="Gene3D" id="1.10.630.10">
    <property type="entry name" value="Cytochrome P450"/>
    <property type="match status" value="1"/>
</dbReference>
<dbReference type="EMBL" id="VNKQ01000020">
    <property type="protein sequence ID" value="KAG0645177.1"/>
    <property type="molecule type" value="Genomic_DNA"/>
</dbReference>
<sequence>MIFREILKSNLPPEEKSLDRLWHDAQTLNIAGSETTSSALGNITYYLLAQPDILKRLRDELATVVKDGRITETTTAELEKLPYLTAVIKEGLRLSFGTAGRLYRISPDKSLIYNDGKRQWDIPAGTPVAMSTPLLHLNAKTFPSPTSFDPTRWLDNPQLDRYLVSFSKGPRNCVGMNLAWAELYNTITAVFGHYGGVECEGPRMELYKTTERDVLLAHEYFMPFTWEGSEGVRVTLSS</sequence>
<gene>
    <name evidence="9" type="ORF">D0Z07_9300</name>
</gene>
<evidence type="ECO:0000256" key="8">
    <source>
        <dbReference type="RuleBase" id="RU000461"/>
    </source>
</evidence>
<dbReference type="Pfam" id="PF00067">
    <property type="entry name" value="p450"/>
    <property type="match status" value="1"/>
</dbReference>
<reference evidence="9" key="1">
    <citation type="submission" date="2019-07" db="EMBL/GenBank/DDBJ databases">
        <title>Hyphodiscus hymeniophilus genome sequencing and assembly.</title>
        <authorList>
            <person name="Kramer G."/>
            <person name="Nodwell J."/>
        </authorList>
    </citation>
    <scope>NUCLEOTIDE SEQUENCE</scope>
    <source>
        <strain evidence="9">ATCC 34498</strain>
    </source>
</reference>
<keyword evidence="10" id="KW-1185">Reference proteome</keyword>
<evidence type="ECO:0000256" key="3">
    <source>
        <dbReference type="ARBA" id="ARBA00022723"/>
    </source>
</evidence>
<keyword evidence="6 8" id="KW-0503">Monooxygenase</keyword>
<dbReference type="Proteomes" id="UP000785200">
    <property type="component" value="Unassembled WGS sequence"/>
</dbReference>
<organism evidence="9 10">
    <name type="scientific">Hyphodiscus hymeniophilus</name>
    <dbReference type="NCBI Taxonomy" id="353542"/>
    <lineage>
        <taxon>Eukaryota</taxon>
        <taxon>Fungi</taxon>
        <taxon>Dikarya</taxon>
        <taxon>Ascomycota</taxon>
        <taxon>Pezizomycotina</taxon>
        <taxon>Leotiomycetes</taxon>
        <taxon>Helotiales</taxon>
        <taxon>Hyphodiscaceae</taxon>
        <taxon>Hyphodiscus</taxon>
    </lineage>
</organism>
<accession>A0A9P6SQK0</accession>
<dbReference type="InterPro" id="IPR036396">
    <property type="entry name" value="Cyt_P450_sf"/>
</dbReference>
<proteinExistence type="inferred from homology"/>
<dbReference type="GO" id="GO:0004497">
    <property type="term" value="F:monooxygenase activity"/>
    <property type="evidence" value="ECO:0007669"/>
    <property type="project" value="UniProtKB-KW"/>
</dbReference>
<keyword evidence="4 8" id="KW-0560">Oxidoreductase</keyword>
<comment type="similarity">
    <text evidence="2 8">Belongs to the cytochrome P450 family.</text>
</comment>
<evidence type="ECO:0000313" key="10">
    <source>
        <dbReference type="Proteomes" id="UP000785200"/>
    </source>
</evidence>
<evidence type="ECO:0000256" key="2">
    <source>
        <dbReference type="ARBA" id="ARBA00010617"/>
    </source>
</evidence>
<dbReference type="PROSITE" id="PS00086">
    <property type="entry name" value="CYTOCHROME_P450"/>
    <property type="match status" value="1"/>
</dbReference>
<dbReference type="InterPro" id="IPR002401">
    <property type="entry name" value="Cyt_P450_E_grp-I"/>
</dbReference>
<dbReference type="GO" id="GO:0016705">
    <property type="term" value="F:oxidoreductase activity, acting on paired donors, with incorporation or reduction of molecular oxygen"/>
    <property type="evidence" value="ECO:0007669"/>
    <property type="project" value="InterPro"/>
</dbReference>
<dbReference type="AlphaFoldDB" id="A0A9P6SQK0"/>
<comment type="caution">
    <text evidence="9">The sequence shown here is derived from an EMBL/GenBank/DDBJ whole genome shotgun (WGS) entry which is preliminary data.</text>
</comment>
<dbReference type="PRINTS" id="PR00463">
    <property type="entry name" value="EP450I"/>
</dbReference>
<evidence type="ECO:0000256" key="4">
    <source>
        <dbReference type="ARBA" id="ARBA00023002"/>
    </source>
</evidence>
<dbReference type="CDD" id="cd11062">
    <property type="entry name" value="CYP58-like"/>
    <property type="match status" value="1"/>
</dbReference>
<evidence type="ECO:0000313" key="9">
    <source>
        <dbReference type="EMBL" id="KAG0645177.1"/>
    </source>
</evidence>
<feature type="binding site" description="axial binding residue" evidence="7">
    <location>
        <position position="173"/>
    </location>
    <ligand>
        <name>heme</name>
        <dbReference type="ChEBI" id="CHEBI:30413"/>
    </ligand>
    <ligandPart>
        <name>Fe</name>
        <dbReference type="ChEBI" id="CHEBI:18248"/>
    </ligandPart>
</feature>
<dbReference type="InterPro" id="IPR050121">
    <property type="entry name" value="Cytochrome_P450_monoxygenase"/>
</dbReference>
<dbReference type="PANTHER" id="PTHR24305">
    <property type="entry name" value="CYTOCHROME P450"/>
    <property type="match status" value="1"/>
</dbReference>
<evidence type="ECO:0000256" key="6">
    <source>
        <dbReference type="ARBA" id="ARBA00023033"/>
    </source>
</evidence>
<dbReference type="PANTHER" id="PTHR24305:SF157">
    <property type="entry name" value="N-ACETYLTRYPTOPHAN 6-HYDROXYLASE IVOC-RELATED"/>
    <property type="match status" value="1"/>
</dbReference>
<dbReference type="PRINTS" id="PR00385">
    <property type="entry name" value="P450"/>
</dbReference>
<dbReference type="GO" id="GO:0005506">
    <property type="term" value="F:iron ion binding"/>
    <property type="evidence" value="ECO:0007669"/>
    <property type="project" value="InterPro"/>
</dbReference>
<keyword evidence="7 8" id="KW-0349">Heme</keyword>
<dbReference type="OrthoDB" id="3945418at2759"/>
<comment type="cofactor">
    <cofactor evidence="1 7">
        <name>heme</name>
        <dbReference type="ChEBI" id="CHEBI:30413"/>
    </cofactor>
</comment>
<keyword evidence="3 7" id="KW-0479">Metal-binding</keyword>
<name>A0A9P6SQK0_9HELO</name>
<dbReference type="SUPFAM" id="SSF48264">
    <property type="entry name" value="Cytochrome P450"/>
    <property type="match status" value="1"/>
</dbReference>
<evidence type="ECO:0000256" key="7">
    <source>
        <dbReference type="PIRSR" id="PIRSR602401-1"/>
    </source>
</evidence>
<keyword evidence="5 7" id="KW-0408">Iron</keyword>
<dbReference type="InterPro" id="IPR001128">
    <property type="entry name" value="Cyt_P450"/>
</dbReference>
<protein>
    <submittedName>
        <fullName evidence="9">Cytochrome P450 monooxygenase</fullName>
    </submittedName>
</protein>
<dbReference type="GO" id="GO:0020037">
    <property type="term" value="F:heme binding"/>
    <property type="evidence" value="ECO:0007669"/>
    <property type="project" value="InterPro"/>
</dbReference>
<evidence type="ECO:0000256" key="1">
    <source>
        <dbReference type="ARBA" id="ARBA00001971"/>
    </source>
</evidence>